<dbReference type="AlphaFoldDB" id="A0A8J4DS12"/>
<dbReference type="SUPFAM" id="SSF49742">
    <property type="entry name" value="PHM/PNGase F"/>
    <property type="match status" value="2"/>
</dbReference>
<evidence type="ECO:0000313" key="4">
    <source>
        <dbReference type="EMBL" id="GIJ46827.1"/>
    </source>
</evidence>
<dbReference type="InterPro" id="IPR014784">
    <property type="entry name" value="Cu2_ascorb_mOase-like_C"/>
</dbReference>
<dbReference type="Pfam" id="PF03712">
    <property type="entry name" value="Cu2_monoox_C"/>
    <property type="match status" value="1"/>
</dbReference>
<dbReference type="Proteomes" id="UP000619260">
    <property type="component" value="Unassembled WGS sequence"/>
</dbReference>
<dbReference type="RefSeq" id="WP_239153137.1">
    <property type="nucleotide sequence ID" value="NZ_BOPF01000012.1"/>
</dbReference>
<dbReference type="PANTHER" id="PTHR10157">
    <property type="entry name" value="DOPAMINE BETA HYDROXYLASE RELATED"/>
    <property type="match status" value="1"/>
</dbReference>
<name>A0A8J4DS12_9ACTN</name>
<sequence>MRITRRFRTVATIGAIVLLAASACGRSDGKEPAQPAGHQGHEAGAIPAAAPLRAGERFVELSIARPYTPQAPAGATDEYRCFILDPGLRASAFLTGSQFLPQNADVVHHAILFQVPAEGVPEITRIDAESDGEGWRCFGDAGVDDAEWVGSWAPGANETLLDARVGHQVKAGGRIVIQIHYNTLALPKDGTASDRSGVRLRLSESPDLRPITTQRLVAPVELPCAADESGPLCDRAAAVEDVSKRFGPQAGSTVGRLAQRCAAGKPAAGSTQSCTYPVRGNVLVYASAGHMHLLGRKITVELNPGTPQARVLLDIPEYNFDDQSLRPLAAPVELRSGDTLTVTCTHDVALRKQLPQFKELPARYVVWGEGTSDEMCLGLLLTTPKA</sequence>
<dbReference type="InterPro" id="IPR000945">
    <property type="entry name" value="DBH-like"/>
</dbReference>
<dbReference type="EMBL" id="BOPF01000012">
    <property type="protein sequence ID" value="GIJ46827.1"/>
    <property type="molecule type" value="Genomic_DNA"/>
</dbReference>
<dbReference type="PROSITE" id="PS51257">
    <property type="entry name" value="PROKAR_LIPOPROTEIN"/>
    <property type="match status" value="1"/>
</dbReference>
<keyword evidence="1" id="KW-1015">Disulfide bond</keyword>
<organism evidence="4 5">
    <name type="scientific">Virgisporangium aliadipatigenens</name>
    <dbReference type="NCBI Taxonomy" id="741659"/>
    <lineage>
        <taxon>Bacteria</taxon>
        <taxon>Bacillati</taxon>
        <taxon>Actinomycetota</taxon>
        <taxon>Actinomycetes</taxon>
        <taxon>Micromonosporales</taxon>
        <taxon>Micromonosporaceae</taxon>
        <taxon>Virgisporangium</taxon>
    </lineage>
</organism>
<dbReference type="Gene3D" id="2.60.120.230">
    <property type="match status" value="1"/>
</dbReference>
<protein>
    <recommendedName>
        <fullName evidence="3">Copper type II ascorbate-dependent monooxygenase C-terminal domain-containing protein</fullName>
    </recommendedName>
</protein>
<proteinExistence type="predicted"/>
<keyword evidence="5" id="KW-1185">Reference proteome</keyword>
<comment type="caution">
    <text evidence="4">The sequence shown here is derived from an EMBL/GenBank/DDBJ whole genome shotgun (WGS) entry which is preliminary data.</text>
</comment>
<evidence type="ECO:0000256" key="1">
    <source>
        <dbReference type="ARBA" id="ARBA00023157"/>
    </source>
</evidence>
<dbReference type="InterPro" id="IPR008977">
    <property type="entry name" value="PHM/PNGase_F_dom_sf"/>
</dbReference>
<gene>
    <name evidence="4" type="ORF">Val02_37130</name>
</gene>
<dbReference type="Gene3D" id="2.60.120.310">
    <property type="entry name" value="Copper type II, ascorbate-dependent monooxygenase, N-terminal domain"/>
    <property type="match status" value="1"/>
</dbReference>
<evidence type="ECO:0000313" key="5">
    <source>
        <dbReference type="Proteomes" id="UP000619260"/>
    </source>
</evidence>
<feature type="signal peptide" evidence="2">
    <location>
        <begin position="1"/>
        <end position="23"/>
    </location>
</feature>
<accession>A0A8J4DS12</accession>
<evidence type="ECO:0000259" key="3">
    <source>
        <dbReference type="Pfam" id="PF03712"/>
    </source>
</evidence>
<dbReference type="GO" id="GO:0005507">
    <property type="term" value="F:copper ion binding"/>
    <property type="evidence" value="ECO:0007669"/>
    <property type="project" value="InterPro"/>
</dbReference>
<feature type="domain" description="Copper type II ascorbate-dependent monooxygenase C-terminal" evidence="3">
    <location>
        <begin position="276"/>
        <end position="377"/>
    </location>
</feature>
<dbReference type="InterPro" id="IPR024548">
    <property type="entry name" value="Cu2_monoox_C"/>
</dbReference>
<dbReference type="PANTHER" id="PTHR10157:SF23">
    <property type="entry name" value="MOXD1 HOMOLOG 1"/>
    <property type="match status" value="1"/>
</dbReference>
<dbReference type="InterPro" id="IPR036939">
    <property type="entry name" value="Cu2_ascorb_mOase_N_sf"/>
</dbReference>
<feature type="chain" id="PRO_5039103560" description="Copper type II ascorbate-dependent monooxygenase C-terminal domain-containing protein" evidence="2">
    <location>
        <begin position="24"/>
        <end position="386"/>
    </location>
</feature>
<dbReference type="GO" id="GO:0004500">
    <property type="term" value="F:dopamine beta-monooxygenase activity"/>
    <property type="evidence" value="ECO:0007669"/>
    <property type="project" value="InterPro"/>
</dbReference>
<evidence type="ECO:0000256" key="2">
    <source>
        <dbReference type="SAM" id="SignalP"/>
    </source>
</evidence>
<reference evidence="4" key="1">
    <citation type="submission" date="2021-01" db="EMBL/GenBank/DDBJ databases">
        <title>Whole genome shotgun sequence of Virgisporangium aliadipatigenens NBRC 105644.</title>
        <authorList>
            <person name="Komaki H."/>
            <person name="Tamura T."/>
        </authorList>
    </citation>
    <scope>NUCLEOTIDE SEQUENCE</scope>
    <source>
        <strain evidence="4">NBRC 105644</strain>
    </source>
</reference>
<keyword evidence="2" id="KW-0732">Signal</keyword>